<proteinExistence type="predicted"/>
<evidence type="ECO:0000256" key="1">
    <source>
        <dbReference type="SAM" id="SignalP"/>
    </source>
</evidence>
<accession>A0ABY6GR93</accession>
<dbReference type="RefSeq" id="WP_262596184.1">
    <property type="nucleotide sequence ID" value="NZ_CP103300.1"/>
</dbReference>
<protein>
    <submittedName>
        <fullName evidence="2">Uncharacterized protein</fullName>
    </submittedName>
</protein>
<feature type="chain" id="PRO_5046368760" evidence="1">
    <location>
        <begin position="22"/>
        <end position="445"/>
    </location>
</feature>
<name>A0ABY6GR93_9GAMM</name>
<organism evidence="2 3">
    <name type="scientific">Endozoicomonas euniceicola</name>
    <dbReference type="NCBI Taxonomy" id="1234143"/>
    <lineage>
        <taxon>Bacteria</taxon>
        <taxon>Pseudomonadati</taxon>
        <taxon>Pseudomonadota</taxon>
        <taxon>Gammaproteobacteria</taxon>
        <taxon>Oceanospirillales</taxon>
        <taxon>Endozoicomonadaceae</taxon>
        <taxon>Endozoicomonas</taxon>
    </lineage>
</organism>
<evidence type="ECO:0000313" key="2">
    <source>
        <dbReference type="EMBL" id="UYM14608.1"/>
    </source>
</evidence>
<dbReference type="Proteomes" id="UP001163255">
    <property type="component" value="Chromosome"/>
</dbReference>
<keyword evidence="3" id="KW-1185">Reference proteome</keyword>
<evidence type="ECO:0000313" key="3">
    <source>
        <dbReference type="Proteomes" id="UP001163255"/>
    </source>
</evidence>
<sequence length="445" mass="51806">MLIKGLLAISLSLMFTTKSFSSNQSNSTTPKVYQTSPAQDRLVLPPDDELRIYKEKLDKFKTIKHNDRKKMAWQQGPIMLGINVAYRVTGDITFLNQSLKMSDEILAVRNHPEEGKTLYVSNKKLPVWPTLHDDFKVNGEKKPFANIIMTAMILQPIAENFRLIMESPGLWNEAVPFGEEYLKGSGTTYREKALFYFEKIEETIDQFVLAFWYDPLNNLLRIPDNSRMEDIQPELAGLYPAYNRSLAMMQVLDDLARGMELAKKKPHKASVLRSMVKKQLDTFFDDIKTYKHNGKKYIYWFYAPADRESGQEDSKHGRLVMQAITKLYNDGNNPYGLTKEKLQPFIDLFLDRLLTSNGSKVHYFIHRKNMVYRNIHIEPHRRINRAGAMTGDLKDDISYVTPYVILGWAGDRVMKVIEENMAKKVSLKWTPWLWYYRNFNKINSQ</sequence>
<feature type="signal peptide" evidence="1">
    <location>
        <begin position="1"/>
        <end position="21"/>
    </location>
</feature>
<reference evidence="2" key="1">
    <citation type="submission" date="2022-10" db="EMBL/GenBank/DDBJ databases">
        <title>Completed Genome Sequence of two octocoral isolated bacterium, Endozoicomonas euniceicola EF212T and Endozoicomonas gorgoniicola PS125T.</title>
        <authorList>
            <person name="Chiou Y.-J."/>
            <person name="Chen Y.-H."/>
        </authorList>
    </citation>
    <scope>NUCLEOTIDE SEQUENCE</scope>
    <source>
        <strain evidence="2">EF212</strain>
    </source>
</reference>
<keyword evidence="1" id="KW-0732">Signal</keyword>
<dbReference type="EMBL" id="CP103300">
    <property type="protein sequence ID" value="UYM14608.1"/>
    <property type="molecule type" value="Genomic_DNA"/>
</dbReference>
<gene>
    <name evidence="2" type="ORF">NX720_17145</name>
</gene>